<organism evidence="2 3">
    <name type="scientific">Trypanosoma conorhini</name>
    <dbReference type="NCBI Taxonomy" id="83891"/>
    <lineage>
        <taxon>Eukaryota</taxon>
        <taxon>Discoba</taxon>
        <taxon>Euglenozoa</taxon>
        <taxon>Kinetoplastea</taxon>
        <taxon>Metakinetoplastina</taxon>
        <taxon>Trypanosomatida</taxon>
        <taxon>Trypanosomatidae</taxon>
        <taxon>Trypanosoma</taxon>
    </lineage>
</organism>
<sequence length="1031" mass="111685">MSLRGPSLSVPNAEGVPRLTDVALDLCGRALASVWPLIVASGPEKAETFACWYLRRVAFMQERTKEDFDEARNVEVPADAREGGEANFSLAFNALCRGPVEKETHGWQRERSSSVPTVFGFAEQSSSSAPLLAAAPVTPVEGSAGGDGERHRAFAYFEELLDLCRDVGGRDIREDCLQRVISLITGDFSCSGRAPRALWGSQSLEERAAVILPALSALFTLRGEFSAEHVPRSLTTSFLVWMRVSWSCASFAWKTHIARAVGEWLADFESRRASTALSGATLPLSQPMRPPQKPKSSSHRPSARSFPPVLEGKQRLNIANMCIAMRRICEGCSPSERDLLELLIQSGCGVQFSDQNVLEHVMSDAAAGGGASDAHLSHHSILLRIASGMLLYALFYLTVNSLEAALHCARTAVLVGHQWRSDEFLTMAHYSSFLVRLASQDAPAAAGEIAILLQLADAAAHRDDDVGGEANYNAPRYHAGCLGYMGAALLLLICPGTLDTYLRSVIIAGIVAGRPAASEATADGQAVLGGTRKSHGSHAEAEAARGGHSVVVQTIAQTVRFALWLSEMETLLDPSSTVVTEIITGVGRETLMIIAGHYGVRVAQKAINAASLGRLLRQLDEEVSTASSLFSCQPASLLLRETLRQTAHRALATQVGAAEPSPGAGPLNILHDFLVAVEVHYGEDGAEVVRGDFFFTSTYRFLFAVWLRKHGYMKSAYQELTRLADSMLFHSRCSTDDSMVGGETASAAAAAAAVPPLTKKMTHTTSVLKKSGLEYWPPDHLLLWQQVQFERAQLARYLGYSATLPAIDGALRRVSAGSHLVMGVLYADLVAAMMCFQRGNYAEALHVLDKVLSGAKRIGLTLVQAHANSMRVSALLTCSRWDDAQETLSAMRPLPSLLEPGFLLARLRAQGESLLASSAATEADLVAVVEHHVRRMEACGCFREEPEEEDSVGITLAEKLCVHACIARFAVTSSSSEQQQSWENNLAALSRTLRQRQFQEGKWQVLCNMPMRHVCRDILSGALLQQLTQTP</sequence>
<gene>
    <name evidence="2" type="ORF">Tco025E_05001</name>
</gene>
<name>A0A422PGN5_9TRYP</name>
<evidence type="ECO:0000313" key="2">
    <source>
        <dbReference type="EMBL" id="RNF16876.1"/>
    </source>
</evidence>
<dbReference type="RefSeq" id="XP_029227954.1">
    <property type="nucleotide sequence ID" value="XM_029371905.1"/>
</dbReference>
<dbReference type="Proteomes" id="UP000284403">
    <property type="component" value="Unassembled WGS sequence"/>
</dbReference>
<proteinExistence type="predicted"/>
<evidence type="ECO:0000256" key="1">
    <source>
        <dbReference type="SAM" id="MobiDB-lite"/>
    </source>
</evidence>
<accession>A0A422PGN5</accession>
<dbReference type="GeneID" id="40318612"/>
<comment type="caution">
    <text evidence="2">The sequence shown here is derived from an EMBL/GenBank/DDBJ whole genome shotgun (WGS) entry which is preliminary data.</text>
</comment>
<reference evidence="2 3" key="1">
    <citation type="journal article" date="2018" name="BMC Genomics">
        <title>Genomic comparison of Trypanosoma conorhini and Trypanosoma rangeli to Trypanosoma cruzi strains of high and low virulence.</title>
        <authorList>
            <person name="Bradwell K.R."/>
            <person name="Koparde V.N."/>
            <person name="Matveyev A.V."/>
            <person name="Serrano M.G."/>
            <person name="Alves J.M."/>
            <person name="Parikh H."/>
            <person name="Huang B."/>
            <person name="Lee V."/>
            <person name="Espinosa-Alvarez O."/>
            <person name="Ortiz P.A."/>
            <person name="Costa-Martins A.G."/>
            <person name="Teixeira M.M."/>
            <person name="Buck G.A."/>
        </authorList>
    </citation>
    <scope>NUCLEOTIDE SEQUENCE [LARGE SCALE GENOMIC DNA]</scope>
    <source>
        <strain evidence="2 3">025E</strain>
    </source>
</reference>
<protein>
    <recommendedName>
        <fullName evidence="4">Anaphase-promoting complex subunit 5</fullName>
    </recommendedName>
</protein>
<dbReference type="OrthoDB" id="241497at2759"/>
<dbReference type="EMBL" id="MKKU01000280">
    <property type="protein sequence ID" value="RNF16876.1"/>
    <property type="molecule type" value="Genomic_DNA"/>
</dbReference>
<keyword evidence="3" id="KW-1185">Reference proteome</keyword>
<evidence type="ECO:0008006" key="4">
    <source>
        <dbReference type="Google" id="ProtNLM"/>
    </source>
</evidence>
<dbReference type="AlphaFoldDB" id="A0A422PGN5"/>
<feature type="region of interest" description="Disordered" evidence="1">
    <location>
        <begin position="279"/>
        <end position="307"/>
    </location>
</feature>
<evidence type="ECO:0000313" key="3">
    <source>
        <dbReference type="Proteomes" id="UP000284403"/>
    </source>
</evidence>